<organism evidence="1 2">
    <name type="scientific">Meloidogyne enterolobii</name>
    <name type="common">Root-knot nematode worm</name>
    <name type="synonym">Meloidogyne mayaguensis</name>
    <dbReference type="NCBI Taxonomy" id="390850"/>
    <lineage>
        <taxon>Eukaryota</taxon>
        <taxon>Metazoa</taxon>
        <taxon>Ecdysozoa</taxon>
        <taxon>Nematoda</taxon>
        <taxon>Chromadorea</taxon>
        <taxon>Rhabditida</taxon>
        <taxon>Tylenchina</taxon>
        <taxon>Tylenchomorpha</taxon>
        <taxon>Tylenchoidea</taxon>
        <taxon>Meloidogynidae</taxon>
        <taxon>Meloidogyninae</taxon>
        <taxon>Meloidogyne</taxon>
    </lineage>
</organism>
<gene>
    <name evidence="1" type="ORF">MENTE1834_LOCUS40887</name>
</gene>
<evidence type="ECO:0000313" key="2">
    <source>
        <dbReference type="Proteomes" id="UP001497535"/>
    </source>
</evidence>
<accession>A0ACB1AR94</accession>
<proteinExistence type="predicted"/>
<sequence length="274" mass="32466">MFASFIFLHFPAMFIVKYGRLEMPIDDEFTDEQSFYTSTERESSSLNFFQTTVGDFQSRILQEGDIFGDWALVNECKIPYTVRSVGYSLLFVLEREAMAVAFDEYPHSRRMVRRKGISNFLSFRLNFEAKLICQQYEQRWKRKDSLSSYDSAAANELMDKREDEEADDDCYYFMEHSSSSIEAKLNEIQRNVNLINSELEIAERNFLRSSSELKQLMTAVEKDYQQQRPNLKQMLGMKQFWKRRKVVSATKTLINKPEIIRQELENNYFDNEDI</sequence>
<dbReference type="Proteomes" id="UP001497535">
    <property type="component" value="Unassembled WGS sequence"/>
</dbReference>
<name>A0ACB1AR94_MELEN</name>
<evidence type="ECO:0000313" key="1">
    <source>
        <dbReference type="EMBL" id="CAK5095351.1"/>
    </source>
</evidence>
<reference evidence="1" key="1">
    <citation type="submission" date="2023-11" db="EMBL/GenBank/DDBJ databases">
        <authorList>
            <person name="Poullet M."/>
        </authorList>
    </citation>
    <scope>NUCLEOTIDE SEQUENCE</scope>
    <source>
        <strain evidence="1">E1834</strain>
    </source>
</reference>
<keyword evidence="2" id="KW-1185">Reference proteome</keyword>
<protein>
    <submittedName>
        <fullName evidence="1">Uncharacterized protein</fullName>
    </submittedName>
</protein>
<comment type="caution">
    <text evidence="1">The sequence shown here is derived from an EMBL/GenBank/DDBJ whole genome shotgun (WGS) entry which is preliminary data.</text>
</comment>
<dbReference type="EMBL" id="CAVMJV010000098">
    <property type="protein sequence ID" value="CAK5095351.1"/>
    <property type="molecule type" value="Genomic_DNA"/>
</dbReference>